<reference evidence="1" key="1">
    <citation type="submission" date="2021-02" db="EMBL/GenBank/DDBJ databases">
        <authorList>
            <person name="Nowell W R."/>
        </authorList>
    </citation>
    <scope>NUCLEOTIDE SEQUENCE</scope>
</reference>
<feature type="non-terminal residue" evidence="1">
    <location>
        <position position="1"/>
    </location>
</feature>
<gene>
    <name evidence="1" type="ORF">GPM918_LOCUS43768</name>
    <name evidence="2" type="ORF">SRO942_LOCUS45366</name>
</gene>
<evidence type="ECO:0000313" key="1">
    <source>
        <dbReference type="EMBL" id="CAF1621559.1"/>
    </source>
</evidence>
<keyword evidence="3" id="KW-1185">Reference proteome</keyword>
<dbReference type="EMBL" id="CAJOBC010108116">
    <property type="protein sequence ID" value="CAF4512344.1"/>
    <property type="molecule type" value="Genomic_DNA"/>
</dbReference>
<sequence>MNDLYNINPKMTDHQSVTLMALRSIQLIKNVIGDITGFTYNVTSGGLSRRSLVSSKDAFAK</sequence>
<name>A0A816CCU4_9BILA</name>
<dbReference type="AlphaFoldDB" id="A0A816CCU4"/>
<proteinExistence type="predicted"/>
<accession>A0A816CCU4</accession>
<dbReference type="Proteomes" id="UP000681722">
    <property type="component" value="Unassembled WGS sequence"/>
</dbReference>
<organism evidence="1 3">
    <name type="scientific">Didymodactylos carnosus</name>
    <dbReference type="NCBI Taxonomy" id="1234261"/>
    <lineage>
        <taxon>Eukaryota</taxon>
        <taxon>Metazoa</taxon>
        <taxon>Spiralia</taxon>
        <taxon>Gnathifera</taxon>
        <taxon>Rotifera</taxon>
        <taxon>Eurotatoria</taxon>
        <taxon>Bdelloidea</taxon>
        <taxon>Philodinida</taxon>
        <taxon>Philodinidae</taxon>
        <taxon>Didymodactylos</taxon>
    </lineage>
</organism>
<dbReference type="EMBL" id="CAJNOQ010040894">
    <property type="protein sequence ID" value="CAF1621559.1"/>
    <property type="molecule type" value="Genomic_DNA"/>
</dbReference>
<comment type="caution">
    <text evidence="1">The sequence shown here is derived from an EMBL/GenBank/DDBJ whole genome shotgun (WGS) entry which is preliminary data.</text>
</comment>
<evidence type="ECO:0000313" key="2">
    <source>
        <dbReference type="EMBL" id="CAF4512344.1"/>
    </source>
</evidence>
<evidence type="ECO:0000313" key="3">
    <source>
        <dbReference type="Proteomes" id="UP000663829"/>
    </source>
</evidence>
<protein>
    <submittedName>
        <fullName evidence="1">Uncharacterized protein</fullName>
    </submittedName>
</protein>
<dbReference type="Proteomes" id="UP000663829">
    <property type="component" value="Unassembled WGS sequence"/>
</dbReference>